<organism evidence="3 4">
    <name type="scientific">Blyttiomyces helicus</name>
    <dbReference type="NCBI Taxonomy" id="388810"/>
    <lineage>
        <taxon>Eukaryota</taxon>
        <taxon>Fungi</taxon>
        <taxon>Fungi incertae sedis</taxon>
        <taxon>Chytridiomycota</taxon>
        <taxon>Chytridiomycota incertae sedis</taxon>
        <taxon>Chytridiomycetes</taxon>
        <taxon>Chytridiomycetes incertae sedis</taxon>
        <taxon>Blyttiomyces</taxon>
    </lineage>
</organism>
<protein>
    <submittedName>
        <fullName evidence="3">Uncharacterized protein</fullName>
    </submittedName>
</protein>
<keyword evidence="2" id="KW-0812">Transmembrane</keyword>
<dbReference type="EMBL" id="KZ996845">
    <property type="protein sequence ID" value="RKO88241.1"/>
    <property type="molecule type" value="Genomic_DNA"/>
</dbReference>
<keyword evidence="2" id="KW-0472">Membrane</keyword>
<sequence>MKCEAVRVSLPTNNQPTPPPTTAKTMLRKLMPRAHLLVALVLYFALALLLPATEARPLNAPFAPSIAPIQRQGAVSQGSAAPARVNYWAFRCGPGSNAGGCP</sequence>
<keyword evidence="4" id="KW-1185">Reference proteome</keyword>
<evidence type="ECO:0000313" key="3">
    <source>
        <dbReference type="EMBL" id="RKO88241.1"/>
    </source>
</evidence>
<dbReference type="AlphaFoldDB" id="A0A4P9W711"/>
<evidence type="ECO:0000313" key="4">
    <source>
        <dbReference type="Proteomes" id="UP000269721"/>
    </source>
</evidence>
<dbReference type="Proteomes" id="UP000269721">
    <property type="component" value="Unassembled WGS sequence"/>
</dbReference>
<keyword evidence="2" id="KW-1133">Transmembrane helix</keyword>
<reference evidence="4" key="1">
    <citation type="journal article" date="2018" name="Nat. Microbiol.">
        <title>Leveraging single-cell genomics to expand the fungal tree of life.</title>
        <authorList>
            <person name="Ahrendt S.R."/>
            <person name="Quandt C.A."/>
            <person name="Ciobanu D."/>
            <person name="Clum A."/>
            <person name="Salamov A."/>
            <person name="Andreopoulos B."/>
            <person name="Cheng J.F."/>
            <person name="Woyke T."/>
            <person name="Pelin A."/>
            <person name="Henrissat B."/>
            <person name="Reynolds N.K."/>
            <person name="Benny G.L."/>
            <person name="Smith M.E."/>
            <person name="James T.Y."/>
            <person name="Grigoriev I.V."/>
        </authorList>
    </citation>
    <scope>NUCLEOTIDE SEQUENCE [LARGE SCALE GENOMIC DNA]</scope>
</reference>
<name>A0A4P9W711_9FUNG</name>
<accession>A0A4P9W711</accession>
<evidence type="ECO:0000256" key="1">
    <source>
        <dbReference type="SAM" id="MobiDB-lite"/>
    </source>
</evidence>
<feature type="transmembrane region" description="Helical" evidence="2">
    <location>
        <begin position="34"/>
        <end position="52"/>
    </location>
</feature>
<evidence type="ECO:0000256" key="2">
    <source>
        <dbReference type="SAM" id="Phobius"/>
    </source>
</evidence>
<gene>
    <name evidence="3" type="ORF">BDK51DRAFT_42093</name>
</gene>
<feature type="region of interest" description="Disordered" evidence="1">
    <location>
        <begin position="1"/>
        <end position="21"/>
    </location>
</feature>
<proteinExistence type="predicted"/>